<feature type="compositionally biased region" description="Basic and acidic residues" evidence="1">
    <location>
        <begin position="84"/>
        <end position="95"/>
    </location>
</feature>
<name>A0A8T0GAV5_CERPU</name>
<evidence type="ECO:0000256" key="1">
    <source>
        <dbReference type="SAM" id="MobiDB-lite"/>
    </source>
</evidence>
<reference evidence="2 3" key="1">
    <citation type="submission" date="2020-06" db="EMBL/GenBank/DDBJ databases">
        <title>WGS assembly of Ceratodon purpureus strain R40.</title>
        <authorList>
            <person name="Carey S.B."/>
            <person name="Jenkins J."/>
            <person name="Shu S."/>
            <person name="Lovell J.T."/>
            <person name="Sreedasyam A."/>
            <person name="Maumus F."/>
            <person name="Tiley G.P."/>
            <person name="Fernandez-Pozo N."/>
            <person name="Barry K."/>
            <person name="Chen C."/>
            <person name="Wang M."/>
            <person name="Lipzen A."/>
            <person name="Daum C."/>
            <person name="Saski C.A."/>
            <person name="Payton A.C."/>
            <person name="Mcbreen J.C."/>
            <person name="Conrad R.E."/>
            <person name="Kollar L.M."/>
            <person name="Olsson S."/>
            <person name="Huttunen S."/>
            <person name="Landis J.B."/>
            <person name="Wickett N.J."/>
            <person name="Johnson M.G."/>
            <person name="Rensing S.A."/>
            <person name="Grimwood J."/>
            <person name="Schmutz J."/>
            <person name="Mcdaniel S.F."/>
        </authorList>
    </citation>
    <scope>NUCLEOTIDE SEQUENCE [LARGE SCALE GENOMIC DNA]</scope>
    <source>
        <strain evidence="2 3">R40</strain>
    </source>
</reference>
<gene>
    <name evidence="2" type="ORF">KC19_11G042200</name>
</gene>
<dbReference type="EMBL" id="CM026432">
    <property type="protein sequence ID" value="KAG0556303.1"/>
    <property type="molecule type" value="Genomic_DNA"/>
</dbReference>
<organism evidence="2 3">
    <name type="scientific">Ceratodon purpureus</name>
    <name type="common">Fire moss</name>
    <name type="synonym">Dicranum purpureum</name>
    <dbReference type="NCBI Taxonomy" id="3225"/>
    <lineage>
        <taxon>Eukaryota</taxon>
        <taxon>Viridiplantae</taxon>
        <taxon>Streptophyta</taxon>
        <taxon>Embryophyta</taxon>
        <taxon>Bryophyta</taxon>
        <taxon>Bryophytina</taxon>
        <taxon>Bryopsida</taxon>
        <taxon>Dicranidae</taxon>
        <taxon>Pseudoditrichales</taxon>
        <taxon>Ditrichaceae</taxon>
        <taxon>Ceratodon</taxon>
    </lineage>
</organism>
<sequence length="119" mass="13872">MAYKGEYHDTWRGCPDCRHTKRMAQFLEELWTHGHPNFIQPFEVPKEDTTVVEDLECICLECEQNKETSKWFKCLLANRSMVGETKDSSNNKEHVSTITKTSQESSTMAVTMDQHNRDD</sequence>
<keyword evidence="3" id="KW-1185">Reference proteome</keyword>
<evidence type="ECO:0000313" key="2">
    <source>
        <dbReference type="EMBL" id="KAG0556303.1"/>
    </source>
</evidence>
<dbReference type="AlphaFoldDB" id="A0A8T0GAV5"/>
<protein>
    <submittedName>
        <fullName evidence="2">Uncharacterized protein</fullName>
    </submittedName>
</protein>
<dbReference type="Proteomes" id="UP000822688">
    <property type="component" value="Chromosome 11"/>
</dbReference>
<feature type="region of interest" description="Disordered" evidence="1">
    <location>
        <begin position="84"/>
        <end position="119"/>
    </location>
</feature>
<accession>A0A8T0GAV5</accession>
<feature type="compositionally biased region" description="Polar residues" evidence="1">
    <location>
        <begin position="96"/>
        <end position="109"/>
    </location>
</feature>
<comment type="caution">
    <text evidence="2">The sequence shown here is derived from an EMBL/GenBank/DDBJ whole genome shotgun (WGS) entry which is preliminary data.</text>
</comment>
<evidence type="ECO:0000313" key="3">
    <source>
        <dbReference type="Proteomes" id="UP000822688"/>
    </source>
</evidence>
<proteinExistence type="predicted"/>